<protein>
    <submittedName>
        <fullName evidence="4">Uncharacterized protein</fullName>
    </submittedName>
</protein>
<dbReference type="PANTHER" id="PTHR24198">
    <property type="entry name" value="ANKYRIN REPEAT AND PROTEIN KINASE DOMAIN-CONTAINING PROTEIN"/>
    <property type="match status" value="1"/>
</dbReference>
<dbReference type="Pfam" id="PF00023">
    <property type="entry name" value="Ank"/>
    <property type="match status" value="2"/>
</dbReference>
<feature type="repeat" description="ANK" evidence="3">
    <location>
        <begin position="536"/>
        <end position="568"/>
    </location>
</feature>
<dbReference type="PRINTS" id="PR01415">
    <property type="entry name" value="ANKYRIN"/>
</dbReference>
<dbReference type="InterPro" id="IPR036770">
    <property type="entry name" value="Ankyrin_rpt-contain_sf"/>
</dbReference>
<dbReference type="Pfam" id="PF13857">
    <property type="entry name" value="Ank_5"/>
    <property type="match status" value="1"/>
</dbReference>
<dbReference type="PROSITE" id="PS50088">
    <property type="entry name" value="ANK_REPEAT"/>
    <property type="match status" value="8"/>
</dbReference>
<feature type="repeat" description="ANK" evidence="3">
    <location>
        <begin position="470"/>
        <end position="502"/>
    </location>
</feature>
<feature type="repeat" description="ANK" evidence="3">
    <location>
        <begin position="325"/>
        <end position="356"/>
    </location>
</feature>
<keyword evidence="2 3" id="KW-0040">ANK repeat</keyword>
<comment type="caution">
    <text evidence="4">The sequence shown here is derived from an EMBL/GenBank/DDBJ whole genome shotgun (WGS) entry which is preliminary data.</text>
</comment>
<reference evidence="4 5" key="1">
    <citation type="submission" date="2024-02" db="EMBL/GenBank/DDBJ databases">
        <title>Discinaceae phylogenomics.</title>
        <authorList>
            <person name="Dirks A.C."/>
            <person name="James T.Y."/>
        </authorList>
    </citation>
    <scope>NUCLEOTIDE SEQUENCE [LARGE SCALE GENOMIC DNA]</scope>
    <source>
        <strain evidence="4 5">ACD0624</strain>
    </source>
</reference>
<evidence type="ECO:0000256" key="1">
    <source>
        <dbReference type="ARBA" id="ARBA00022737"/>
    </source>
</evidence>
<evidence type="ECO:0000313" key="5">
    <source>
        <dbReference type="Proteomes" id="UP001447188"/>
    </source>
</evidence>
<accession>A0ABR3GE15</accession>
<dbReference type="PANTHER" id="PTHR24198:SF165">
    <property type="entry name" value="ANKYRIN REPEAT-CONTAINING PROTEIN-RELATED"/>
    <property type="match status" value="1"/>
</dbReference>
<organism evidence="4 5">
    <name type="scientific">Discina gigas</name>
    <dbReference type="NCBI Taxonomy" id="1032678"/>
    <lineage>
        <taxon>Eukaryota</taxon>
        <taxon>Fungi</taxon>
        <taxon>Dikarya</taxon>
        <taxon>Ascomycota</taxon>
        <taxon>Pezizomycotina</taxon>
        <taxon>Pezizomycetes</taxon>
        <taxon>Pezizales</taxon>
        <taxon>Discinaceae</taxon>
        <taxon>Discina</taxon>
    </lineage>
</organism>
<proteinExistence type="predicted"/>
<gene>
    <name evidence="4" type="ORF">Q9L58_006883</name>
</gene>
<dbReference type="InterPro" id="IPR002110">
    <property type="entry name" value="Ankyrin_rpt"/>
</dbReference>
<sequence length="714" mass="76185">MFSPSPPSYGKQIAASLLPHGAQPSSSLSQPAKRNAVFSKYLMNDIPRGTTYAKLINSLLAPPRSQLQGSTAHVQCGLVMSNSRLDDELSVAEIEFSDTPKWLQELSYDPNGFPKKTTYGTLWICPDLVTQDAGGKTEFIRAVINGKEHMDLFYPEMLAEFDDVDINVQDALGRTALHWACEGQLENMVRLCLSVPDCDVGLKDNDGNTAFEISLRSGREIIPGIFYKSIFDLEGSDPQSALLRVLTITDPVGGMPIFPGEAMFEPIEDRNIPLVTALLNRRVDLTVRNMDGNTALHVAAAQPGSVAIVRKILEAGADVNAIGQGGGTPLHASISAGEEMVEVLLDWGADTTVKDMDGRTASNYAVQGRKQGVARLIECYEAGNFGQQSSELAKETLVDQTESHEAATNLIGRIDRLALIKQRIVNQFGEVGLSGEPARAALLDALLRRDVDTMQMLLELGVDTKYRDRVGKTILHVAAEIGFDKGVQTLLAAGVKPDAQAPFSTELYLASREGHNAVVQTLLVAGVNIEAVQELIETTALQIAAWRGHNAVVQTLLAAGADIDSNQYFGTPLYLASGAGNIAVVESLLVAGANIDAAAGSDERTPLHQAARKGHYAVVKTLLSAGANINAMSSEGFTPLMDAAGQGYSSVVEALLAAGANVDALARRKSALEIASGNGHKHTVQMLRNAGALTSVGRLRNNALQQFGLGKKLG</sequence>
<keyword evidence="5" id="KW-1185">Reference proteome</keyword>
<dbReference type="EMBL" id="JBBBZM010000101">
    <property type="protein sequence ID" value="KAL0634207.1"/>
    <property type="molecule type" value="Genomic_DNA"/>
</dbReference>
<feature type="repeat" description="ANK" evidence="3">
    <location>
        <begin position="635"/>
        <end position="667"/>
    </location>
</feature>
<dbReference type="SMART" id="SM00248">
    <property type="entry name" value="ANK"/>
    <property type="match status" value="11"/>
</dbReference>
<feature type="repeat" description="ANK" evidence="3">
    <location>
        <begin position="602"/>
        <end position="634"/>
    </location>
</feature>
<evidence type="ECO:0000313" key="4">
    <source>
        <dbReference type="EMBL" id="KAL0634207.1"/>
    </source>
</evidence>
<dbReference type="SUPFAM" id="SSF48403">
    <property type="entry name" value="Ankyrin repeat"/>
    <property type="match status" value="2"/>
</dbReference>
<dbReference type="Proteomes" id="UP001447188">
    <property type="component" value="Unassembled WGS sequence"/>
</dbReference>
<dbReference type="PROSITE" id="PS50297">
    <property type="entry name" value="ANK_REP_REGION"/>
    <property type="match status" value="5"/>
</dbReference>
<evidence type="ECO:0000256" key="3">
    <source>
        <dbReference type="PROSITE-ProRule" id="PRU00023"/>
    </source>
</evidence>
<feature type="repeat" description="ANK" evidence="3">
    <location>
        <begin position="502"/>
        <end position="534"/>
    </location>
</feature>
<dbReference type="Pfam" id="PF12796">
    <property type="entry name" value="Ank_2"/>
    <property type="match status" value="2"/>
</dbReference>
<evidence type="ECO:0000256" key="2">
    <source>
        <dbReference type="ARBA" id="ARBA00023043"/>
    </source>
</evidence>
<name>A0ABR3GE15_9PEZI</name>
<feature type="repeat" description="ANK" evidence="3">
    <location>
        <begin position="291"/>
        <end position="324"/>
    </location>
</feature>
<dbReference type="Gene3D" id="1.25.40.20">
    <property type="entry name" value="Ankyrin repeat-containing domain"/>
    <property type="match status" value="4"/>
</dbReference>
<feature type="repeat" description="ANK" evidence="3">
    <location>
        <begin position="571"/>
        <end position="600"/>
    </location>
</feature>
<keyword evidence="1" id="KW-0677">Repeat</keyword>